<dbReference type="InterPro" id="IPR004115">
    <property type="entry name" value="GAD-like_sf"/>
</dbReference>
<dbReference type="GO" id="GO:0005524">
    <property type="term" value="F:ATP binding"/>
    <property type="evidence" value="ECO:0007669"/>
    <property type="project" value="UniProtKB-UniRule"/>
</dbReference>
<protein>
    <recommendedName>
        <fullName evidence="7">Aspartate--tRNA(Asp/Asn) ligase</fullName>
        <ecNumber evidence="7">6.1.1.23</ecNumber>
    </recommendedName>
    <alternativeName>
        <fullName evidence="7">Aspartyl-tRNA synthetase</fullName>
        <shortName evidence="7">AspRS</shortName>
    </alternativeName>
    <alternativeName>
        <fullName evidence="7">Non-discriminating aspartyl-tRNA synthetase</fullName>
        <shortName evidence="7">ND-AspRS</shortName>
    </alternativeName>
</protein>
<dbReference type="Gene3D" id="3.30.1360.30">
    <property type="entry name" value="GAD-like domain"/>
    <property type="match status" value="1"/>
</dbReference>
<dbReference type="GO" id="GO:0003676">
    <property type="term" value="F:nucleic acid binding"/>
    <property type="evidence" value="ECO:0007669"/>
    <property type="project" value="InterPro"/>
</dbReference>
<evidence type="ECO:0000256" key="6">
    <source>
        <dbReference type="ARBA" id="ARBA00023146"/>
    </source>
</evidence>
<accession>A0A1W1WIB3</accession>
<feature type="site" description="Important for tRNA non-discrimination" evidence="7">
    <location>
        <position position="83"/>
    </location>
</feature>
<feature type="region of interest" description="Aspartate" evidence="7">
    <location>
        <begin position="199"/>
        <end position="202"/>
    </location>
</feature>
<evidence type="ECO:0000256" key="4">
    <source>
        <dbReference type="ARBA" id="ARBA00022840"/>
    </source>
</evidence>
<keyword evidence="5 7" id="KW-0648">Protein biosynthesis</keyword>
<comment type="function">
    <text evidence="7">Aspartyl-tRNA synthetase with relaxed tRNA specificity since it is able to aspartylate not only its cognate tRNA(Asp) but also tRNA(Asn). Reaction proceeds in two steps: L-aspartate is first activated by ATP to form Asp-AMP and then transferred to the acceptor end of tRNA(Asp/Asn).</text>
</comment>
<comment type="subcellular location">
    <subcellularLocation>
        <location evidence="7">Cytoplasm</location>
    </subcellularLocation>
</comment>
<evidence type="ECO:0000256" key="5">
    <source>
        <dbReference type="ARBA" id="ARBA00022917"/>
    </source>
</evidence>
<feature type="site" description="Important for tRNA non-discrimination" evidence="7">
    <location>
        <position position="32"/>
    </location>
</feature>
<dbReference type="InterPro" id="IPR045864">
    <property type="entry name" value="aa-tRNA-synth_II/BPL/LPL"/>
</dbReference>
<dbReference type="PANTHER" id="PTHR22594:SF5">
    <property type="entry name" value="ASPARTATE--TRNA LIGASE, MITOCHONDRIAL"/>
    <property type="match status" value="1"/>
</dbReference>
<feature type="binding site" evidence="7">
    <location>
        <position position="483"/>
    </location>
    <ligand>
        <name>L-aspartate</name>
        <dbReference type="ChEBI" id="CHEBI:29991"/>
    </ligand>
</feature>
<dbReference type="EMBL" id="FWWY01000001">
    <property type="protein sequence ID" value="SMC06054.1"/>
    <property type="molecule type" value="Genomic_DNA"/>
</dbReference>
<dbReference type="GO" id="GO:0006422">
    <property type="term" value="P:aspartyl-tRNA aminoacylation"/>
    <property type="evidence" value="ECO:0007669"/>
    <property type="project" value="UniProtKB-UniRule"/>
</dbReference>
<dbReference type="Proteomes" id="UP000192660">
    <property type="component" value="Unassembled WGS sequence"/>
</dbReference>
<feature type="binding site" evidence="7">
    <location>
        <position position="476"/>
    </location>
    <ligand>
        <name>ATP</name>
        <dbReference type="ChEBI" id="CHEBI:30616"/>
    </ligand>
</feature>
<keyword evidence="6 7" id="KW-0030">Aminoacyl-tRNA synthetase</keyword>
<dbReference type="GO" id="GO:0050560">
    <property type="term" value="F:aspartate-tRNA(Asn) ligase activity"/>
    <property type="evidence" value="ECO:0007669"/>
    <property type="project" value="UniProtKB-EC"/>
</dbReference>
<dbReference type="SUPFAM" id="SSF55261">
    <property type="entry name" value="GAD domain-like"/>
    <property type="match status" value="1"/>
</dbReference>
<dbReference type="GO" id="GO:0140096">
    <property type="term" value="F:catalytic activity, acting on a protein"/>
    <property type="evidence" value="ECO:0007669"/>
    <property type="project" value="UniProtKB-ARBA"/>
</dbReference>
<dbReference type="InterPro" id="IPR047090">
    <property type="entry name" value="AspRS_core"/>
</dbReference>
<dbReference type="InterPro" id="IPR004365">
    <property type="entry name" value="NA-bd_OB_tRNA"/>
</dbReference>
<name>A0A1W1WIB3_SULTA</name>
<sequence>MLGRTHYAAEINETLEGQTVTVAGWVHRRRDHGGLIFIDLRDRSGLVQIVADPTQEENFRELDRVRLEYVLAVQGTVKRRPEGMENKELASGAVEISPERVVILAEAKTPPFMPADADAVDEILRLKYRYIDLRRISLLNNFILRDKVLMAVRQFFHSHGFLDVETPSLARSTPEGARDFLVPSRLQPGAFYALPQSPQIFKQLLMVAGFDRYYQIAKVFRDEDLRADRQPEFTQIDVEMSFMSQEEILNMMEAMLRYVFQESLGINLEPFPRMTWQEAMEGYGSDKPDLRAGEKLWNLTEMTAQQIAWPVLRESSFVGGVVFRDYQPSRKHLDNWVDFAKSLGAGGLIWIVKSPGQIRSSAGKWLSAEELQMLADAVQLRDGDVLLIVAGDKMPSLNVLGQLRLEFARQENRIEEGWRFLWVTDFPLFEWSQEENRLVSAHHPFTMPHPDDIALIETDPLAVRSQAYDVVLNGTELASGSLRIFQPQLQARIFSALGLKPEEIDEKFGFLIQAFQYGAPPHGGIAFGLDRMVMLMAGAKSLREVIAFPKTARGIDPLMNAPSPVDPRQLDEVGIQIKK</sequence>
<dbReference type="GO" id="GO:0016740">
    <property type="term" value="F:transferase activity"/>
    <property type="evidence" value="ECO:0007669"/>
    <property type="project" value="UniProtKB-ARBA"/>
</dbReference>
<dbReference type="EC" id="6.1.1.23" evidence="7"/>
<dbReference type="AlphaFoldDB" id="A0A1W1WIB3"/>
<keyword evidence="7" id="KW-0963">Cytoplasm</keyword>
<dbReference type="HAMAP" id="MF_00044">
    <property type="entry name" value="Asp_tRNA_synth_type1"/>
    <property type="match status" value="1"/>
</dbReference>
<feature type="binding site" evidence="7">
    <location>
        <position position="175"/>
    </location>
    <ligand>
        <name>L-aspartate</name>
        <dbReference type="ChEBI" id="CHEBI:29991"/>
    </ligand>
</feature>
<dbReference type="InterPro" id="IPR029351">
    <property type="entry name" value="GAD_dom"/>
</dbReference>
<dbReference type="OrthoDB" id="9802326at2"/>
<dbReference type="InterPro" id="IPR002312">
    <property type="entry name" value="Asp/Asn-tRNA-synth_IIb"/>
</dbReference>
<dbReference type="STRING" id="28034.BFX07_12160"/>
<feature type="binding site" evidence="7">
    <location>
        <position position="230"/>
    </location>
    <ligand>
        <name>ATP</name>
        <dbReference type="ChEBI" id="CHEBI:30616"/>
    </ligand>
</feature>
<keyword evidence="2 7" id="KW-0436">Ligase</keyword>
<evidence type="ECO:0000259" key="8">
    <source>
        <dbReference type="PROSITE" id="PS50862"/>
    </source>
</evidence>
<dbReference type="InterPro" id="IPR006195">
    <property type="entry name" value="aa-tRNA-synth_II"/>
</dbReference>
<evidence type="ECO:0000256" key="2">
    <source>
        <dbReference type="ARBA" id="ARBA00022598"/>
    </source>
</evidence>
<dbReference type="CDD" id="cd04317">
    <property type="entry name" value="EcAspRS_like_N"/>
    <property type="match status" value="1"/>
</dbReference>
<comment type="similarity">
    <text evidence="1 7">Belongs to the class-II aminoacyl-tRNA synthetase family. Type 1 subfamily.</text>
</comment>
<dbReference type="PROSITE" id="PS50862">
    <property type="entry name" value="AA_TRNA_LIGASE_II"/>
    <property type="match status" value="1"/>
</dbReference>
<dbReference type="SUPFAM" id="SSF50249">
    <property type="entry name" value="Nucleic acid-binding proteins"/>
    <property type="match status" value="1"/>
</dbReference>
<dbReference type="NCBIfam" id="NF001750">
    <property type="entry name" value="PRK00476.1"/>
    <property type="match status" value="1"/>
</dbReference>
<feature type="binding site" evidence="7">
    <location>
        <position position="221"/>
    </location>
    <ligand>
        <name>L-aspartate</name>
        <dbReference type="ChEBI" id="CHEBI:29991"/>
    </ligand>
</feature>
<feature type="binding site" evidence="7">
    <location>
        <begin position="528"/>
        <end position="531"/>
    </location>
    <ligand>
        <name>ATP</name>
        <dbReference type="ChEBI" id="CHEBI:30616"/>
    </ligand>
</feature>
<evidence type="ECO:0000256" key="7">
    <source>
        <dbReference type="HAMAP-Rule" id="MF_00044"/>
    </source>
</evidence>
<feature type="binding site" evidence="7">
    <location>
        <begin position="221"/>
        <end position="223"/>
    </location>
    <ligand>
        <name>ATP</name>
        <dbReference type="ChEBI" id="CHEBI:30616"/>
    </ligand>
</feature>
<dbReference type="Pfam" id="PF01336">
    <property type="entry name" value="tRNA_anti-codon"/>
    <property type="match status" value="1"/>
</dbReference>
<dbReference type="Pfam" id="PF00152">
    <property type="entry name" value="tRNA-synt_2"/>
    <property type="match status" value="1"/>
</dbReference>
<evidence type="ECO:0000313" key="9">
    <source>
        <dbReference type="EMBL" id="SMC06054.1"/>
    </source>
</evidence>
<comment type="catalytic activity">
    <reaction evidence="7">
        <text>tRNA(Asx) + L-aspartate + ATP = L-aspartyl-tRNA(Asx) + AMP + diphosphate</text>
        <dbReference type="Rhea" id="RHEA:18349"/>
        <dbReference type="Rhea" id="RHEA-COMP:9710"/>
        <dbReference type="Rhea" id="RHEA-COMP:9711"/>
        <dbReference type="ChEBI" id="CHEBI:29991"/>
        <dbReference type="ChEBI" id="CHEBI:30616"/>
        <dbReference type="ChEBI" id="CHEBI:33019"/>
        <dbReference type="ChEBI" id="CHEBI:78442"/>
        <dbReference type="ChEBI" id="CHEBI:78516"/>
        <dbReference type="ChEBI" id="CHEBI:456215"/>
        <dbReference type="EC" id="6.1.1.23"/>
    </reaction>
</comment>
<dbReference type="InterPro" id="IPR012340">
    <property type="entry name" value="NA-bd_OB-fold"/>
</dbReference>
<dbReference type="CDD" id="cd00777">
    <property type="entry name" value="AspRS_core"/>
    <property type="match status" value="1"/>
</dbReference>
<dbReference type="PANTHER" id="PTHR22594">
    <property type="entry name" value="ASPARTYL/LYSYL-TRNA SYNTHETASE"/>
    <property type="match status" value="1"/>
</dbReference>
<feature type="domain" description="Aminoacyl-transfer RNA synthetases class-II family profile" evidence="8">
    <location>
        <begin position="142"/>
        <end position="557"/>
    </location>
</feature>
<dbReference type="PRINTS" id="PR01042">
    <property type="entry name" value="TRNASYNTHASP"/>
</dbReference>
<gene>
    <name evidence="7" type="primary">aspS</name>
    <name evidence="9" type="ORF">SAMN00768000_2610</name>
</gene>
<dbReference type="NCBIfam" id="TIGR00459">
    <property type="entry name" value="aspS_bact"/>
    <property type="match status" value="1"/>
</dbReference>
<dbReference type="InterPro" id="IPR004364">
    <property type="entry name" value="Aa-tRNA-synt_II"/>
</dbReference>
<keyword evidence="3 7" id="KW-0547">Nucleotide-binding</keyword>
<keyword evidence="4 7" id="KW-0067">ATP-binding</keyword>
<evidence type="ECO:0000256" key="1">
    <source>
        <dbReference type="ARBA" id="ARBA00006303"/>
    </source>
</evidence>
<proteinExistence type="inferred from homology"/>
<dbReference type="Gene3D" id="3.30.930.10">
    <property type="entry name" value="Bira Bifunctional Protein, Domain 2"/>
    <property type="match status" value="1"/>
</dbReference>
<dbReference type="InterPro" id="IPR047089">
    <property type="entry name" value="Asp-tRNA-ligase_1_N"/>
</dbReference>
<evidence type="ECO:0000313" key="10">
    <source>
        <dbReference type="Proteomes" id="UP000192660"/>
    </source>
</evidence>
<dbReference type="RefSeq" id="WP_020373361.1">
    <property type="nucleotide sequence ID" value="NZ_FWWY01000001.1"/>
</dbReference>
<reference evidence="10" key="1">
    <citation type="submission" date="2017-04" db="EMBL/GenBank/DDBJ databases">
        <authorList>
            <person name="Varghese N."/>
            <person name="Submissions S."/>
        </authorList>
    </citation>
    <scope>NUCLEOTIDE SEQUENCE [LARGE SCALE GENOMIC DNA]</scope>
    <source>
        <strain evidence="10">DSM 9293</strain>
    </source>
</reference>
<feature type="binding site" evidence="7">
    <location>
        <position position="442"/>
    </location>
    <ligand>
        <name>L-aspartate</name>
        <dbReference type="ChEBI" id="CHEBI:29991"/>
    </ligand>
</feature>
<dbReference type="InterPro" id="IPR004524">
    <property type="entry name" value="Asp-tRNA-ligase_1"/>
</dbReference>
<organism evidence="9 10">
    <name type="scientific">Sulfobacillus thermosulfidooxidans (strain DSM 9293 / VKM B-1269 / AT-1)</name>
    <dbReference type="NCBI Taxonomy" id="929705"/>
    <lineage>
        <taxon>Bacteria</taxon>
        <taxon>Bacillati</taxon>
        <taxon>Bacillota</taxon>
        <taxon>Clostridia</taxon>
        <taxon>Eubacteriales</taxon>
        <taxon>Clostridiales Family XVII. Incertae Sedis</taxon>
        <taxon>Sulfobacillus</taxon>
    </lineage>
</organism>
<dbReference type="Gene3D" id="2.40.50.140">
    <property type="entry name" value="Nucleic acid-binding proteins"/>
    <property type="match status" value="1"/>
</dbReference>
<keyword evidence="10" id="KW-1185">Reference proteome</keyword>
<evidence type="ECO:0000256" key="3">
    <source>
        <dbReference type="ARBA" id="ARBA00022741"/>
    </source>
</evidence>
<dbReference type="GO" id="GO:0004815">
    <property type="term" value="F:aspartate-tRNA ligase activity"/>
    <property type="evidence" value="ECO:0007669"/>
    <property type="project" value="UniProtKB-UniRule"/>
</dbReference>
<dbReference type="Pfam" id="PF02938">
    <property type="entry name" value="GAD"/>
    <property type="match status" value="1"/>
</dbReference>
<dbReference type="GO" id="GO:0005737">
    <property type="term" value="C:cytoplasm"/>
    <property type="evidence" value="ECO:0007669"/>
    <property type="project" value="UniProtKB-SubCell"/>
</dbReference>
<dbReference type="SUPFAM" id="SSF55681">
    <property type="entry name" value="Class II aaRS and biotin synthetases"/>
    <property type="match status" value="1"/>
</dbReference>
<comment type="subunit">
    <text evidence="7">Homodimer.</text>
</comment>